<accession>A0A7W4VKJ2</accession>
<evidence type="ECO:0000313" key="1">
    <source>
        <dbReference type="EMBL" id="MBB3018821.1"/>
    </source>
</evidence>
<proteinExistence type="predicted"/>
<comment type="caution">
    <text evidence="1">The sequence shown here is derived from an EMBL/GenBank/DDBJ whole genome shotgun (WGS) entry which is preliminary data.</text>
</comment>
<gene>
    <name evidence="1" type="ORF">FHR70_001875</name>
</gene>
<organism evidence="1 2">
    <name type="scientific">Microvirga lupini</name>
    <dbReference type="NCBI Taxonomy" id="420324"/>
    <lineage>
        <taxon>Bacteria</taxon>
        <taxon>Pseudomonadati</taxon>
        <taxon>Pseudomonadota</taxon>
        <taxon>Alphaproteobacteria</taxon>
        <taxon>Hyphomicrobiales</taxon>
        <taxon>Methylobacteriaceae</taxon>
        <taxon>Microvirga</taxon>
    </lineage>
</organism>
<dbReference type="EMBL" id="JACHWB010000002">
    <property type="protein sequence ID" value="MBB3018821.1"/>
    <property type="molecule type" value="Genomic_DNA"/>
</dbReference>
<protein>
    <submittedName>
        <fullName evidence="1">Uncharacterized protein</fullName>
    </submittedName>
</protein>
<dbReference type="Proteomes" id="UP000532010">
    <property type="component" value="Unassembled WGS sequence"/>
</dbReference>
<dbReference type="AlphaFoldDB" id="A0A7W4VKJ2"/>
<evidence type="ECO:0000313" key="2">
    <source>
        <dbReference type="Proteomes" id="UP000532010"/>
    </source>
</evidence>
<keyword evidence="2" id="KW-1185">Reference proteome</keyword>
<sequence>MIDRRVGFLQKIFVSKPIEYHFVTYPFGFQGNTPAPGL</sequence>
<name>A0A7W4VKJ2_9HYPH</name>
<reference evidence="1 2" key="1">
    <citation type="submission" date="2020-08" db="EMBL/GenBank/DDBJ databases">
        <title>The Agave Microbiome: Exploring the role of microbial communities in plant adaptations to desert environments.</title>
        <authorList>
            <person name="Partida-Martinez L.P."/>
        </authorList>
    </citation>
    <scope>NUCLEOTIDE SEQUENCE [LARGE SCALE GENOMIC DNA]</scope>
    <source>
        <strain evidence="1 2">AT3.9</strain>
    </source>
</reference>